<name>A0A085LP18_9BILA</name>
<keyword evidence="3" id="KW-1185">Reference proteome</keyword>
<dbReference type="EMBL" id="KL363357">
    <property type="protein sequence ID" value="KFD46714.1"/>
    <property type="molecule type" value="Genomic_DNA"/>
</dbReference>
<feature type="region of interest" description="Disordered" evidence="1">
    <location>
        <begin position="82"/>
        <end position="149"/>
    </location>
</feature>
<evidence type="ECO:0000313" key="3">
    <source>
        <dbReference type="Proteomes" id="UP000030764"/>
    </source>
</evidence>
<gene>
    <name evidence="2" type="ORF">M513_12424</name>
</gene>
<reference evidence="2 3" key="1">
    <citation type="journal article" date="2014" name="Nat. Genet.">
        <title>Genome and transcriptome of the porcine whipworm Trichuris suis.</title>
        <authorList>
            <person name="Jex A.R."/>
            <person name="Nejsum P."/>
            <person name="Schwarz E.M."/>
            <person name="Hu L."/>
            <person name="Young N.D."/>
            <person name="Hall R.S."/>
            <person name="Korhonen P.K."/>
            <person name="Liao S."/>
            <person name="Thamsborg S."/>
            <person name="Xia J."/>
            <person name="Xu P."/>
            <person name="Wang S."/>
            <person name="Scheerlinck J.P."/>
            <person name="Hofmann A."/>
            <person name="Sternberg P.W."/>
            <person name="Wang J."/>
            <person name="Gasser R.B."/>
        </authorList>
    </citation>
    <scope>NUCLEOTIDE SEQUENCE [LARGE SCALE GENOMIC DNA]</scope>
    <source>
        <strain evidence="2">DCEP-RM93M</strain>
    </source>
</reference>
<accession>A0A085LP18</accession>
<dbReference type="Proteomes" id="UP000030764">
    <property type="component" value="Unassembled WGS sequence"/>
</dbReference>
<proteinExistence type="predicted"/>
<evidence type="ECO:0000256" key="1">
    <source>
        <dbReference type="SAM" id="MobiDB-lite"/>
    </source>
</evidence>
<protein>
    <submittedName>
        <fullName evidence="2">Uncharacterized protein</fullName>
    </submittedName>
</protein>
<feature type="compositionally biased region" description="Basic and acidic residues" evidence="1">
    <location>
        <begin position="119"/>
        <end position="132"/>
    </location>
</feature>
<evidence type="ECO:0000313" key="2">
    <source>
        <dbReference type="EMBL" id="KFD46714.1"/>
    </source>
</evidence>
<organism evidence="2 3">
    <name type="scientific">Trichuris suis</name>
    <name type="common">pig whipworm</name>
    <dbReference type="NCBI Taxonomy" id="68888"/>
    <lineage>
        <taxon>Eukaryota</taxon>
        <taxon>Metazoa</taxon>
        <taxon>Ecdysozoa</taxon>
        <taxon>Nematoda</taxon>
        <taxon>Enoplea</taxon>
        <taxon>Dorylaimia</taxon>
        <taxon>Trichinellida</taxon>
        <taxon>Trichuridae</taxon>
        <taxon>Trichuris</taxon>
    </lineage>
</organism>
<sequence>MVGRTRKVDNRIAASCQINRLIVKIRNSHNGRRLMKLGRQLLCFPITRDFVTGLLCRQTARPDCVVPPHQLALPSTPHLEKLRNGASVQADGRFRRESIDRKKRKEQKAGTKIGHRGVRRDEKTKETKERKEKGKGKKREKEKEARSQQLVIGTRRLRNRRDSLHTALVCSEPRQCAACSARADAANGCSMARDGVVKWVIEKSQEPVFLSGVNDHENDKHYKTKDTQVDSTTTTDRRQKSIRYAATDANKGANLFRSVSLNILS</sequence>
<dbReference type="AlphaFoldDB" id="A0A085LP18"/>